<comment type="caution">
    <text evidence="3">The sequence shown here is derived from an EMBL/GenBank/DDBJ whole genome shotgun (WGS) entry which is preliminary data.</text>
</comment>
<feature type="region of interest" description="Disordered" evidence="2">
    <location>
        <begin position="1"/>
        <end position="24"/>
    </location>
</feature>
<sequence length="829" mass="88220">MKMRHGALNRPAQHLAGARAPLPSAGARMISSGISRRRGLTKQQATGCSREPVPRDFITAGDDATGVQTTVAQGEVGGVVPMKMRHGALNRPAPHLELAAAPLPRTAALMISSDISGGRGLTQQAAGCSREAVPRDFITASDDATVATGGQIQTTVAQGEVGDVAMKMRLGALNRAAPQLPVAPLPSAGALISSGISRRGLTQQAAGHGRREPVPRDFITASDDGVGFDDATGVQTMFAKVGDNIPRRPSPLRRIGAALPAASSMPDKLAEERAVERVVVDGAVRSSHQVAKVGVVDSHDKVLKAVAGKRKQEPAAATSASKYKVKQPLKKKPKTAAPHSLAADSLPGTLIDDDKRAAEQVAKDVLRCNEVSRRSHTQQAVGLGHEPVPRDFIMASDDGVGFVDTTGVQTMFAKVGDNIPRPSPLRRIGTALLAASSMPDKLAKERAVERVVVDGTVHSSHQVAKAGVVDSHDEVLKAVTGKRKQEPAAVTSASKYKGKQSLKKPPRTAVPHFVADSLPDTLIYDDESAAEQVATDGLSCNEVSRRGLTQQAAGLGREPVPQDFITASDDGVGFDDATGIQTMFAKVRDNMPRPSPLRRIGAALPAASSTPDELVERAVERVVVDAAVRNIHQVAKAGVVDSHDEVLKAVTGKRKQEPAAATSASKYKEKQPLKKKPKTAAPRLVADSLPDMLIDDDERVAEQVATDVLRCNEVAQGDHEVSEDVSRARVTVGRRKVSEEEAQGEQQDTSLRATKKARRLKGASIYIEVYKALKEKEELLKKREEERLAKEAAAAASKHLHCKCWWSDAPYMPSKSEVVDEDSGDDSQN</sequence>
<feature type="compositionally biased region" description="Basic residues" evidence="2">
    <location>
        <begin position="323"/>
        <end position="334"/>
    </location>
</feature>
<feature type="region of interest" description="Disordered" evidence="2">
    <location>
        <begin position="650"/>
        <end position="682"/>
    </location>
</feature>
<proteinExistence type="predicted"/>
<evidence type="ECO:0000313" key="4">
    <source>
        <dbReference type="Proteomes" id="UP000807115"/>
    </source>
</evidence>
<evidence type="ECO:0000256" key="2">
    <source>
        <dbReference type="SAM" id="MobiDB-lite"/>
    </source>
</evidence>
<evidence type="ECO:0000256" key="1">
    <source>
        <dbReference type="SAM" id="Coils"/>
    </source>
</evidence>
<dbReference type="EMBL" id="CM027681">
    <property type="protein sequence ID" value="KAG0544902.1"/>
    <property type="molecule type" value="Genomic_DNA"/>
</dbReference>
<dbReference type="AlphaFoldDB" id="A0A921UUB6"/>
<name>A0A921UUB6_SORBI</name>
<protein>
    <submittedName>
        <fullName evidence="3">Uncharacterized protein</fullName>
    </submittedName>
</protein>
<feature type="region of interest" description="Disordered" evidence="2">
    <location>
        <begin position="482"/>
        <end position="507"/>
    </location>
</feature>
<feature type="region of interest" description="Disordered" evidence="2">
    <location>
        <begin position="307"/>
        <end position="348"/>
    </location>
</feature>
<reference evidence="3" key="2">
    <citation type="submission" date="2020-10" db="EMBL/GenBank/DDBJ databases">
        <authorList>
            <person name="Cooper E.A."/>
            <person name="Brenton Z.W."/>
            <person name="Flinn B.S."/>
            <person name="Jenkins J."/>
            <person name="Shu S."/>
            <person name="Flowers D."/>
            <person name="Luo F."/>
            <person name="Wang Y."/>
            <person name="Xia P."/>
            <person name="Barry K."/>
            <person name="Daum C."/>
            <person name="Lipzen A."/>
            <person name="Yoshinaga Y."/>
            <person name="Schmutz J."/>
            <person name="Saski C."/>
            <person name="Vermerris W."/>
            <person name="Kresovich S."/>
        </authorList>
    </citation>
    <scope>NUCLEOTIDE SEQUENCE</scope>
</reference>
<reference evidence="3" key="1">
    <citation type="journal article" date="2019" name="BMC Genomics">
        <title>A new reference genome for Sorghum bicolor reveals high levels of sequence similarity between sweet and grain genotypes: implications for the genetics of sugar metabolism.</title>
        <authorList>
            <person name="Cooper E.A."/>
            <person name="Brenton Z.W."/>
            <person name="Flinn B.S."/>
            <person name="Jenkins J."/>
            <person name="Shu S."/>
            <person name="Flowers D."/>
            <person name="Luo F."/>
            <person name="Wang Y."/>
            <person name="Xia P."/>
            <person name="Barry K."/>
            <person name="Daum C."/>
            <person name="Lipzen A."/>
            <person name="Yoshinaga Y."/>
            <person name="Schmutz J."/>
            <person name="Saski C."/>
            <person name="Vermerris W."/>
            <person name="Kresovich S."/>
        </authorList>
    </citation>
    <scope>NUCLEOTIDE SEQUENCE</scope>
</reference>
<dbReference type="Proteomes" id="UP000807115">
    <property type="component" value="Chromosome 2"/>
</dbReference>
<accession>A0A921UUB6</accession>
<organism evidence="3 4">
    <name type="scientific">Sorghum bicolor</name>
    <name type="common">Sorghum</name>
    <name type="synonym">Sorghum vulgare</name>
    <dbReference type="NCBI Taxonomy" id="4558"/>
    <lineage>
        <taxon>Eukaryota</taxon>
        <taxon>Viridiplantae</taxon>
        <taxon>Streptophyta</taxon>
        <taxon>Embryophyta</taxon>
        <taxon>Tracheophyta</taxon>
        <taxon>Spermatophyta</taxon>
        <taxon>Magnoliopsida</taxon>
        <taxon>Liliopsida</taxon>
        <taxon>Poales</taxon>
        <taxon>Poaceae</taxon>
        <taxon>PACMAD clade</taxon>
        <taxon>Panicoideae</taxon>
        <taxon>Andropogonodae</taxon>
        <taxon>Andropogoneae</taxon>
        <taxon>Sorghinae</taxon>
        <taxon>Sorghum</taxon>
    </lineage>
</organism>
<evidence type="ECO:0000313" key="3">
    <source>
        <dbReference type="EMBL" id="KAG0544902.1"/>
    </source>
</evidence>
<feature type="compositionally biased region" description="Basic residues" evidence="2">
    <location>
        <begin position="496"/>
        <end position="506"/>
    </location>
</feature>
<gene>
    <name evidence="3" type="ORF">BDA96_02G316500</name>
</gene>
<keyword evidence="1" id="KW-0175">Coiled coil</keyword>
<feature type="coiled-coil region" evidence="1">
    <location>
        <begin position="767"/>
        <end position="796"/>
    </location>
</feature>
<feature type="region of interest" description="Disordered" evidence="2">
    <location>
        <begin position="35"/>
        <end position="54"/>
    </location>
</feature>